<feature type="transmembrane region" description="Helical" evidence="6">
    <location>
        <begin position="179"/>
        <end position="196"/>
    </location>
</feature>
<dbReference type="EMBL" id="SRZA01000003">
    <property type="protein sequence ID" value="TGY08199.1"/>
    <property type="molecule type" value="Genomic_DNA"/>
</dbReference>
<feature type="transmembrane region" description="Helical" evidence="6">
    <location>
        <begin position="84"/>
        <end position="109"/>
    </location>
</feature>
<keyword evidence="5 6" id="KW-0472">Membrane</keyword>
<dbReference type="PANTHER" id="PTHR30250">
    <property type="entry name" value="PST FAMILY PREDICTED COLANIC ACID TRANSPORTER"/>
    <property type="match status" value="1"/>
</dbReference>
<proteinExistence type="predicted"/>
<dbReference type="InterPro" id="IPR002797">
    <property type="entry name" value="Polysacc_synth"/>
</dbReference>
<dbReference type="RefSeq" id="WP_136013467.1">
    <property type="nucleotide sequence ID" value="NZ_CAOPZM010000026.1"/>
</dbReference>
<organism evidence="7 8">
    <name type="scientific">Bacteroides acidifaciens</name>
    <dbReference type="NCBI Taxonomy" id="85831"/>
    <lineage>
        <taxon>Bacteria</taxon>
        <taxon>Pseudomonadati</taxon>
        <taxon>Bacteroidota</taxon>
        <taxon>Bacteroidia</taxon>
        <taxon>Bacteroidales</taxon>
        <taxon>Bacteroidaceae</taxon>
        <taxon>Bacteroides</taxon>
    </lineage>
</organism>
<dbReference type="PANTHER" id="PTHR30250:SF11">
    <property type="entry name" value="O-ANTIGEN TRANSPORTER-RELATED"/>
    <property type="match status" value="1"/>
</dbReference>
<feature type="transmembrane region" description="Helical" evidence="6">
    <location>
        <begin position="357"/>
        <end position="376"/>
    </location>
</feature>
<feature type="transmembrane region" description="Helical" evidence="6">
    <location>
        <begin position="249"/>
        <end position="274"/>
    </location>
</feature>
<evidence type="ECO:0000256" key="5">
    <source>
        <dbReference type="ARBA" id="ARBA00023136"/>
    </source>
</evidence>
<sequence>MFHSKKISQIILLYSTTFIGVVLGVVVSVLNTHSLSPADYGDVRYINNFIAFFSGILLFGYFVSGSRLLAVAKSPKECAELKGAVITILCITVFVLVILICICGLVHQFVLHKDYAYLFYWVLPVCSPAILLNYINTTSQGDNSISMIAAARVFPSLIYLLLAYFVYRKYGASVEKMLWLQNGISVVILIILIWKNSPSFSNLKKSLKILYKENKKYGLEVYYGSLANVSVQYVAGISLGLYASNNVNVGFYTLALTVTSPLAMLPNVIGTTYFKQFASQSTISRKIIVGTIGMSLLSLLGFILLIFPIVDILYDESYQSVAVYACFLAVGSMMQGLGDVFNRFLGAHGKGKPIRNVAWISGGIAIVGYILGVYVFGLYGAIATRIISSVSYFLAIFIYYRQFVRLS</sequence>
<comment type="subcellular location">
    <subcellularLocation>
        <location evidence="1">Cell membrane</location>
        <topology evidence="1">Multi-pass membrane protein</topology>
    </subcellularLocation>
</comment>
<evidence type="ECO:0000256" key="3">
    <source>
        <dbReference type="ARBA" id="ARBA00022692"/>
    </source>
</evidence>
<evidence type="ECO:0000256" key="1">
    <source>
        <dbReference type="ARBA" id="ARBA00004651"/>
    </source>
</evidence>
<feature type="transmembrane region" description="Helical" evidence="6">
    <location>
        <begin position="147"/>
        <end position="167"/>
    </location>
</feature>
<evidence type="ECO:0008006" key="9">
    <source>
        <dbReference type="Google" id="ProtNLM"/>
    </source>
</evidence>
<keyword evidence="8" id="KW-1185">Reference proteome</keyword>
<dbReference type="GO" id="GO:0005886">
    <property type="term" value="C:plasma membrane"/>
    <property type="evidence" value="ECO:0007669"/>
    <property type="project" value="UniProtKB-SubCell"/>
</dbReference>
<keyword evidence="3 6" id="KW-0812">Transmembrane</keyword>
<evidence type="ECO:0000256" key="2">
    <source>
        <dbReference type="ARBA" id="ARBA00022475"/>
    </source>
</evidence>
<dbReference type="InterPro" id="IPR050833">
    <property type="entry name" value="Poly_Biosynth_Transport"/>
</dbReference>
<dbReference type="Pfam" id="PF01943">
    <property type="entry name" value="Polysacc_synt"/>
    <property type="match status" value="1"/>
</dbReference>
<evidence type="ECO:0000313" key="7">
    <source>
        <dbReference type="EMBL" id="TGY08199.1"/>
    </source>
</evidence>
<accession>A0A4S2B2E3</accession>
<evidence type="ECO:0000256" key="6">
    <source>
        <dbReference type="SAM" id="Phobius"/>
    </source>
</evidence>
<feature type="transmembrane region" description="Helical" evidence="6">
    <location>
        <begin position="382"/>
        <end position="400"/>
    </location>
</feature>
<feature type="transmembrane region" description="Helical" evidence="6">
    <location>
        <begin position="45"/>
        <end position="63"/>
    </location>
</feature>
<gene>
    <name evidence="7" type="ORF">E5356_02180</name>
</gene>
<evidence type="ECO:0000256" key="4">
    <source>
        <dbReference type="ARBA" id="ARBA00022989"/>
    </source>
</evidence>
<feature type="transmembrane region" description="Helical" evidence="6">
    <location>
        <begin position="115"/>
        <end position="135"/>
    </location>
</feature>
<dbReference type="AlphaFoldDB" id="A0A4S2B2E3"/>
<keyword evidence="2" id="KW-1003">Cell membrane</keyword>
<keyword evidence="4 6" id="KW-1133">Transmembrane helix</keyword>
<feature type="transmembrane region" description="Helical" evidence="6">
    <location>
        <begin position="12"/>
        <end position="33"/>
    </location>
</feature>
<feature type="transmembrane region" description="Helical" evidence="6">
    <location>
        <begin position="322"/>
        <end position="345"/>
    </location>
</feature>
<reference evidence="7 8" key="1">
    <citation type="submission" date="2019-04" db="EMBL/GenBank/DDBJ databases">
        <title>Microbes associate with the intestines of laboratory mice.</title>
        <authorList>
            <person name="Navarre W."/>
            <person name="Wong E."/>
            <person name="Huang K."/>
            <person name="Tropini C."/>
            <person name="Ng K."/>
            <person name="Yu B."/>
        </authorList>
    </citation>
    <scope>NUCLEOTIDE SEQUENCE [LARGE SCALE GENOMIC DNA]</scope>
    <source>
        <strain evidence="7 8">NM70_E10</strain>
    </source>
</reference>
<feature type="transmembrane region" description="Helical" evidence="6">
    <location>
        <begin position="217"/>
        <end position="243"/>
    </location>
</feature>
<feature type="transmembrane region" description="Helical" evidence="6">
    <location>
        <begin position="286"/>
        <end position="310"/>
    </location>
</feature>
<dbReference type="Proteomes" id="UP000305751">
    <property type="component" value="Unassembled WGS sequence"/>
</dbReference>
<protein>
    <recommendedName>
        <fullName evidence="9">Oligosaccharide flippase family protein</fullName>
    </recommendedName>
</protein>
<name>A0A4S2B2E3_9BACE</name>
<evidence type="ECO:0000313" key="8">
    <source>
        <dbReference type="Proteomes" id="UP000305751"/>
    </source>
</evidence>
<comment type="caution">
    <text evidence="7">The sequence shown here is derived from an EMBL/GenBank/DDBJ whole genome shotgun (WGS) entry which is preliminary data.</text>
</comment>